<dbReference type="AlphaFoldDB" id="L1ND17"/>
<accession>L1ND17</accession>
<evidence type="ECO:0000313" key="1">
    <source>
        <dbReference type="EMBL" id="EKY01226.1"/>
    </source>
</evidence>
<gene>
    <name evidence="1" type="ORF">HMPREF9151_01084</name>
</gene>
<name>L1ND17_9BACT</name>
<sequence length="48" mass="5921">MKFFVEKRAERKEQMAGFRYFFHIFVPSLPTKETTYTATEQYLFIYKT</sequence>
<keyword evidence="2" id="KW-1185">Reference proteome</keyword>
<protein>
    <submittedName>
        <fullName evidence="1">Uncharacterized protein</fullName>
    </submittedName>
</protein>
<dbReference type="HOGENOM" id="CLU_3156396_0_0_10"/>
<reference evidence="1 2" key="1">
    <citation type="submission" date="2012-05" db="EMBL/GenBank/DDBJ databases">
        <authorList>
            <person name="Weinstock G."/>
            <person name="Sodergren E."/>
            <person name="Lobos E.A."/>
            <person name="Fulton L."/>
            <person name="Fulton R."/>
            <person name="Courtney L."/>
            <person name="Fronick C."/>
            <person name="O'Laughlin M."/>
            <person name="Godfrey J."/>
            <person name="Wilson R.M."/>
            <person name="Miner T."/>
            <person name="Farmer C."/>
            <person name="Delehaunty K."/>
            <person name="Cordes M."/>
            <person name="Minx P."/>
            <person name="Tomlinson C."/>
            <person name="Chen J."/>
            <person name="Wollam A."/>
            <person name="Pepin K.H."/>
            <person name="Bhonagiri V."/>
            <person name="Zhang X."/>
            <person name="Suruliraj S."/>
            <person name="Warren W."/>
            <person name="Mitreva M."/>
            <person name="Mardis E.R."/>
            <person name="Wilson R.K."/>
        </authorList>
    </citation>
    <scope>NUCLEOTIDE SEQUENCE [LARGE SCALE GENOMIC DNA]</scope>
    <source>
        <strain evidence="1 2">F0055</strain>
    </source>
</reference>
<organism evidence="1 2">
    <name type="scientific">Hoylesella saccharolytica F0055</name>
    <dbReference type="NCBI Taxonomy" id="1127699"/>
    <lineage>
        <taxon>Bacteria</taxon>
        <taxon>Pseudomonadati</taxon>
        <taxon>Bacteroidota</taxon>
        <taxon>Bacteroidia</taxon>
        <taxon>Bacteroidales</taxon>
        <taxon>Prevotellaceae</taxon>
        <taxon>Hoylesella</taxon>
    </lineage>
</organism>
<proteinExistence type="predicted"/>
<comment type="caution">
    <text evidence="1">The sequence shown here is derived from an EMBL/GenBank/DDBJ whole genome shotgun (WGS) entry which is preliminary data.</text>
</comment>
<dbReference type="Proteomes" id="UP000010433">
    <property type="component" value="Unassembled WGS sequence"/>
</dbReference>
<evidence type="ECO:0000313" key="2">
    <source>
        <dbReference type="Proteomes" id="UP000010433"/>
    </source>
</evidence>
<dbReference type="PATRIC" id="fig|1127699.3.peg.998"/>
<dbReference type="EMBL" id="AMEP01000074">
    <property type="protein sequence ID" value="EKY01226.1"/>
    <property type="molecule type" value="Genomic_DNA"/>
</dbReference>